<dbReference type="Gene3D" id="3.40.1650.10">
    <property type="entry name" value="RbsD-like domain"/>
    <property type="match status" value="1"/>
</dbReference>
<dbReference type="GO" id="GO:0048029">
    <property type="term" value="F:monosaccharide binding"/>
    <property type="evidence" value="ECO:0007669"/>
    <property type="project" value="InterPro"/>
</dbReference>
<keyword evidence="3 6" id="KW-0963">Cytoplasm</keyword>
<reference evidence="8" key="1">
    <citation type="submission" date="2017-09" db="EMBL/GenBank/DDBJ databases">
        <title>Metaegenomics of thermophilic ammonia-oxidizing enrichment culture.</title>
        <authorList>
            <person name="Kato S."/>
            <person name="Suzuki K."/>
        </authorList>
    </citation>
    <scope>NUCLEOTIDE SEQUENCE [LARGE SCALE GENOMIC DNA]</scope>
</reference>
<feature type="binding site" evidence="6">
    <location>
        <position position="98"/>
    </location>
    <ligand>
        <name>substrate</name>
    </ligand>
</feature>
<gene>
    <name evidence="6 7" type="primary">rbsD</name>
    <name evidence="7" type="ORF">HRbin22_01645</name>
</gene>
<accession>A0A2H5Y7I0</accession>
<evidence type="ECO:0000256" key="3">
    <source>
        <dbReference type="ARBA" id="ARBA00022490"/>
    </source>
</evidence>
<dbReference type="GO" id="GO:0005829">
    <property type="term" value="C:cytosol"/>
    <property type="evidence" value="ECO:0007669"/>
    <property type="project" value="TreeGrafter"/>
</dbReference>
<evidence type="ECO:0000256" key="4">
    <source>
        <dbReference type="ARBA" id="ARBA00023235"/>
    </source>
</evidence>
<evidence type="ECO:0000256" key="6">
    <source>
        <dbReference type="HAMAP-Rule" id="MF_01661"/>
    </source>
</evidence>
<name>A0A2H5Y7I0_9CHLR</name>
<evidence type="ECO:0000256" key="1">
    <source>
        <dbReference type="ARBA" id="ARBA00000223"/>
    </source>
</evidence>
<organism evidence="7 8">
    <name type="scientific">Candidatus Thermoflexus japonica</name>
    <dbReference type="NCBI Taxonomy" id="2035417"/>
    <lineage>
        <taxon>Bacteria</taxon>
        <taxon>Bacillati</taxon>
        <taxon>Chloroflexota</taxon>
        <taxon>Thermoflexia</taxon>
        <taxon>Thermoflexales</taxon>
        <taxon>Thermoflexaceae</taxon>
        <taxon>Thermoflexus</taxon>
    </lineage>
</organism>
<comment type="caution">
    <text evidence="7">The sequence shown here is derived from an EMBL/GenBank/DDBJ whole genome shotgun (WGS) entry which is preliminary data.</text>
</comment>
<evidence type="ECO:0000313" key="8">
    <source>
        <dbReference type="Proteomes" id="UP000236642"/>
    </source>
</evidence>
<evidence type="ECO:0000256" key="5">
    <source>
        <dbReference type="ARBA" id="ARBA00023277"/>
    </source>
</evidence>
<comment type="catalytic activity">
    <reaction evidence="1 6">
        <text>beta-D-ribopyranose = beta-D-ribofuranose</text>
        <dbReference type="Rhea" id="RHEA:25432"/>
        <dbReference type="ChEBI" id="CHEBI:27476"/>
        <dbReference type="ChEBI" id="CHEBI:47002"/>
        <dbReference type="EC" id="5.4.99.62"/>
    </reaction>
</comment>
<dbReference type="SUPFAM" id="SSF102546">
    <property type="entry name" value="RbsD-like"/>
    <property type="match status" value="1"/>
</dbReference>
<dbReference type="InterPro" id="IPR007721">
    <property type="entry name" value="RbsD_FucU"/>
</dbReference>
<dbReference type="GO" id="GO:0019303">
    <property type="term" value="P:D-ribose catabolic process"/>
    <property type="evidence" value="ECO:0007669"/>
    <property type="project" value="UniProtKB-UniRule"/>
</dbReference>
<feature type="binding site" evidence="6">
    <location>
        <begin position="120"/>
        <end position="122"/>
    </location>
    <ligand>
        <name>substrate</name>
    </ligand>
</feature>
<comment type="pathway">
    <text evidence="6">Carbohydrate metabolism; D-ribose degradation; D-ribose 5-phosphate from beta-D-ribopyranose: step 1/2.</text>
</comment>
<dbReference type="EMBL" id="BEHY01000039">
    <property type="protein sequence ID" value="GBD09394.1"/>
    <property type="molecule type" value="Genomic_DNA"/>
</dbReference>
<evidence type="ECO:0000313" key="7">
    <source>
        <dbReference type="EMBL" id="GBD09394.1"/>
    </source>
</evidence>
<comment type="similarity">
    <text evidence="6">Belongs to the RbsD / FucU family. RbsD subfamily.</text>
</comment>
<dbReference type="InterPro" id="IPR023750">
    <property type="entry name" value="RbsD-like_sf"/>
</dbReference>
<dbReference type="HAMAP" id="MF_01661">
    <property type="entry name" value="D_rib_pyranase"/>
    <property type="match status" value="1"/>
</dbReference>
<dbReference type="GO" id="GO:0016872">
    <property type="term" value="F:intramolecular lyase activity"/>
    <property type="evidence" value="ECO:0007669"/>
    <property type="project" value="UniProtKB-UniRule"/>
</dbReference>
<dbReference type="PANTHER" id="PTHR37831">
    <property type="entry name" value="D-RIBOSE PYRANASE"/>
    <property type="match status" value="1"/>
</dbReference>
<dbReference type="InterPro" id="IPR023064">
    <property type="entry name" value="D-ribose_pyranase"/>
</dbReference>
<protein>
    <recommendedName>
        <fullName evidence="2 6">D-ribose pyranase</fullName>
        <ecNumber evidence="2 6">5.4.99.62</ecNumber>
    </recommendedName>
</protein>
<comment type="subcellular location">
    <subcellularLocation>
        <location evidence="6">Cytoplasm</location>
    </subcellularLocation>
</comment>
<evidence type="ECO:0000256" key="2">
    <source>
        <dbReference type="ARBA" id="ARBA00012862"/>
    </source>
</evidence>
<proteinExistence type="inferred from homology"/>
<comment type="subunit">
    <text evidence="6">Homodecamer.</text>
</comment>
<dbReference type="EC" id="5.4.99.62" evidence="2 6"/>
<keyword evidence="5 6" id="KW-0119">Carbohydrate metabolism</keyword>
<sequence>MKKRGLLNAPLSQVVAQMGHGDLLVIADAGLPIPPAVQRIDLAVRPGLPSFLDVLDAVLEELHVEKAVVAVEMRDRSPTLYSAFRERLASIPLEHVPHETFKAMTASARAVVRTGECTPYANVILVSGVIF</sequence>
<feature type="active site" description="Proton donor" evidence="6">
    <location>
        <position position="20"/>
    </location>
</feature>
<dbReference type="NCBIfam" id="NF008761">
    <property type="entry name" value="PRK11797.1"/>
    <property type="match status" value="1"/>
</dbReference>
<dbReference type="Proteomes" id="UP000236642">
    <property type="component" value="Unassembled WGS sequence"/>
</dbReference>
<dbReference type="AlphaFoldDB" id="A0A2H5Y7I0"/>
<feature type="binding site" evidence="6">
    <location>
        <position position="28"/>
    </location>
    <ligand>
        <name>substrate</name>
    </ligand>
</feature>
<keyword evidence="4 6" id="KW-0413">Isomerase</keyword>
<dbReference type="Pfam" id="PF05025">
    <property type="entry name" value="RbsD_FucU"/>
    <property type="match status" value="1"/>
</dbReference>
<comment type="function">
    <text evidence="6">Catalyzes the interconversion of beta-pyran and beta-furan forms of D-ribose.</text>
</comment>
<dbReference type="PANTHER" id="PTHR37831:SF1">
    <property type="entry name" value="D-RIBOSE PYRANASE"/>
    <property type="match status" value="1"/>
</dbReference>
<dbReference type="UniPathway" id="UPA00916">
    <property type="reaction ID" value="UER00888"/>
</dbReference>
<dbReference type="GO" id="GO:0062193">
    <property type="term" value="F:D-ribose pyranase activity"/>
    <property type="evidence" value="ECO:0007669"/>
    <property type="project" value="UniProtKB-EC"/>
</dbReference>